<keyword evidence="4 7" id="KW-0641">Proline biosynthesis</keyword>
<proteinExistence type="inferred from homology"/>
<keyword evidence="4" id="KW-0963">Cytoplasm</keyword>
<dbReference type="InterPro" id="IPR008927">
    <property type="entry name" value="6-PGluconate_DH-like_C_sf"/>
</dbReference>
<sequence length="288" mass="29683">MPPDPIASPPNPMTASASPLPPIAFIGGGNMASAIIGGLLQRGLPAGQIEVVEPFEPARAALQDKFGITAQPAAGDALARAALVVWAVKPQTFKEAAAATRAHTATALHLSVAAGIPTDSIARWLDTQHIVRAMPNTPALVGKGITGLFARPQVDPQGKALVERVIATTGQFVWVEAEEQLDAVTALSGSGPAYVFLFLEAMTQAGVDMGLPPAQAYQLAVATFQGASELAARSPESAEVLRQRVTSKGGTTHAAITHLQAAQVPAHFIAAMRAAEARAKELAAEFGA</sequence>
<dbReference type="AlphaFoldDB" id="A0A9J9U9M4"/>
<keyword evidence="4 7" id="KW-0028">Amino-acid biosynthesis</keyword>
<dbReference type="HAMAP" id="MF_01925">
    <property type="entry name" value="P5C_reductase"/>
    <property type="match status" value="1"/>
</dbReference>
<evidence type="ECO:0000256" key="5">
    <source>
        <dbReference type="NCBIfam" id="TIGR00112"/>
    </source>
</evidence>
<dbReference type="SUPFAM" id="SSF48179">
    <property type="entry name" value="6-phosphogluconate dehydrogenase C-terminal domain-like"/>
    <property type="match status" value="1"/>
</dbReference>
<comment type="function">
    <text evidence="4">Catalyzes the reduction of 1-pyrroline-5-carboxylate (PCA) to L-proline.</text>
</comment>
<keyword evidence="11" id="KW-1185">Reference proteome</keyword>
<dbReference type="GO" id="GO:0004735">
    <property type="term" value="F:pyrroline-5-carboxylate reductase activity"/>
    <property type="evidence" value="ECO:0007669"/>
    <property type="project" value="UniProtKB-UniRule"/>
</dbReference>
<dbReference type="EMBL" id="CP001392">
    <property type="protein sequence ID" value="ACM31856.1"/>
    <property type="molecule type" value="Genomic_DNA"/>
</dbReference>
<dbReference type="GO" id="GO:0055129">
    <property type="term" value="P:L-proline biosynthetic process"/>
    <property type="evidence" value="ECO:0007669"/>
    <property type="project" value="UniProtKB-UniRule"/>
</dbReference>
<dbReference type="FunFam" id="1.10.3730.10:FF:000001">
    <property type="entry name" value="Pyrroline-5-carboxylate reductase"/>
    <property type="match status" value="1"/>
</dbReference>
<evidence type="ECO:0000313" key="11">
    <source>
        <dbReference type="Proteomes" id="UP000000450"/>
    </source>
</evidence>
<dbReference type="Pfam" id="PF03807">
    <property type="entry name" value="F420_oxidored"/>
    <property type="match status" value="1"/>
</dbReference>
<reference evidence="10 11" key="1">
    <citation type="journal article" date="2010" name="J. Bacteriol.">
        <title>Completed genome sequence of the anaerobic iron-oxidizing bacterium Acidovorax ebreus strain TPSY.</title>
        <authorList>
            <person name="Byrne-Bailey K.G."/>
            <person name="Weber K.A."/>
            <person name="Chair A.H."/>
            <person name="Bose S."/>
            <person name="Knox T."/>
            <person name="Spanbauer T.L."/>
            <person name="Chertkov O."/>
            <person name="Coates J.D."/>
        </authorList>
    </citation>
    <scope>NUCLEOTIDE SEQUENCE [LARGE SCALE GENOMIC DNA]</scope>
    <source>
        <strain evidence="10 11">TPSY</strain>
    </source>
</reference>
<evidence type="ECO:0000256" key="3">
    <source>
        <dbReference type="ARBA" id="ARBA00023002"/>
    </source>
</evidence>
<dbReference type="PANTHER" id="PTHR11645">
    <property type="entry name" value="PYRROLINE-5-CARBOXYLATE REDUCTASE"/>
    <property type="match status" value="1"/>
</dbReference>
<protein>
    <recommendedName>
        <fullName evidence="4 5">Pyrroline-5-carboxylate reductase</fullName>
        <shortName evidence="4">P5C reductase</shortName>
        <shortName evidence="4">P5CR</shortName>
        <ecNumber evidence="4 5">1.5.1.2</ecNumber>
    </recommendedName>
    <alternativeName>
        <fullName evidence="4">PCA reductase</fullName>
    </alternativeName>
</protein>
<dbReference type="GO" id="GO:0005737">
    <property type="term" value="C:cytoplasm"/>
    <property type="evidence" value="ECO:0007669"/>
    <property type="project" value="UniProtKB-SubCell"/>
</dbReference>
<dbReference type="InterPro" id="IPR000304">
    <property type="entry name" value="Pyrroline-COOH_reductase"/>
</dbReference>
<comment type="catalytic activity">
    <reaction evidence="4">
        <text>L-proline + NAD(+) = (S)-1-pyrroline-5-carboxylate + NADH + 2 H(+)</text>
        <dbReference type="Rhea" id="RHEA:14105"/>
        <dbReference type="ChEBI" id="CHEBI:15378"/>
        <dbReference type="ChEBI" id="CHEBI:17388"/>
        <dbReference type="ChEBI" id="CHEBI:57540"/>
        <dbReference type="ChEBI" id="CHEBI:57945"/>
        <dbReference type="ChEBI" id="CHEBI:60039"/>
        <dbReference type="EC" id="1.5.1.2"/>
    </reaction>
</comment>
<dbReference type="PIRSF" id="PIRSF000193">
    <property type="entry name" value="Pyrrol-5-carb_rd"/>
    <property type="match status" value="1"/>
</dbReference>
<dbReference type="PANTHER" id="PTHR11645:SF0">
    <property type="entry name" value="PYRROLINE-5-CARBOXYLATE REDUCTASE 3"/>
    <property type="match status" value="1"/>
</dbReference>
<keyword evidence="2 4" id="KW-0521">NADP</keyword>
<accession>A0A9J9U9M4</accession>
<evidence type="ECO:0000256" key="6">
    <source>
        <dbReference type="PIRSR" id="PIRSR000193-1"/>
    </source>
</evidence>
<comment type="similarity">
    <text evidence="1 4 7">Belongs to the pyrroline-5-carboxylate reductase family.</text>
</comment>
<comment type="catalytic activity">
    <reaction evidence="4 7">
        <text>L-proline + NADP(+) = (S)-1-pyrroline-5-carboxylate + NADPH + 2 H(+)</text>
        <dbReference type="Rhea" id="RHEA:14109"/>
        <dbReference type="ChEBI" id="CHEBI:15378"/>
        <dbReference type="ChEBI" id="CHEBI:17388"/>
        <dbReference type="ChEBI" id="CHEBI:57783"/>
        <dbReference type="ChEBI" id="CHEBI:58349"/>
        <dbReference type="ChEBI" id="CHEBI:60039"/>
        <dbReference type="EC" id="1.5.1.2"/>
    </reaction>
</comment>
<evidence type="ECO:0000256" key="7">
    <source>
        <dbReference type="RuleBase" id="RU003903"/>
    </source>
</evidence>
<evidence type="ECO:0000259" key="8">
    <source>
        <dbReference type="Pfam" id="PF03807"/>
    </source>
</evidence>
<dbReference type="InterPro" id="IPR053790">
    <property type="entry name" value="P5CR-like_CS"/>
</dbReference>
<dbReference type="SUPFAM" id="SSF51735">
    <property type="entry name" value="NAD(P)-binding Rossmann-fold domains"/>
    <property type="match status" value="1"/>
</dbReference>
<dbReference type="Proteomes" id="UP000000450">
    <property type="component" value="Chromosome"/>
</dbReference>
<feature type="domain" description="Pyrroline-5-carboxylate reductase catalytic N-terminal" evidence="8">
    <location>
        <begin position="23"/>
        <end position="115"/>
    </location>
</feature>
<evidence type="ECO:0000256" key="4">
    <source>
        <dbReference type="HAMAP-Rule" id="MF_01925"/>
    </source>
</evidence>
<organism evidence="10 11">
    <name type="scientific">Acidovorax ebreus (strain TPSY)</name>
    <name type="common">Diaphorobacter sp. (strain TPSY)</name>
    <dbReference type="NCBI Taxonomy" id="535289"/>
    <lineage>
        <taxon>Bacteria</taxon>
        <taxon>Pseudomonadati</taxon>
        <taxon>Pseudomonadota</taxon>
        <taxon>Betaproteobacteria</taxon>
        <taxon>Burkholderiales</taxon>
        <taxon>Comamonadaceae</taxon>
        <taxon>Diaphorobacter</taxon>
    </lineage>
</organism>
<evidence type="ECO:0000256" key="2">
    <source>
        <dbReference type="ARBA" id="ARBA00022857"/>
    </source>
</evidence>
<evidence type="ECO:0000313" key="10">
    <source>
        <dbReference type="EMBL" id="ACM31856.1"/>
    </source>
</evidence>
<dbReference type="PROSITE" id="PS00521">
    <property type="entry name" value="P5CR"/>
    <property type="match status" value="1"/>
</dbReference>
<feature type="domain" description="Pyrroline-5-carboxylate reductase dimerisation" evidence="9">
    <location>
        <begin position="178"/>
        <end position="282"/>
    </location>
</feature>
<dbReference type="InterPro" id="IPR028939">
    <property type="entry name" value="P5C_Rdtase_cat_N"/>
</dbReference>
<dbReference type="InterPro" id="IPR036291">
    <property type="entry name" value="NAD(P)-bd_dom_sf"/>
</dbReference>
<dbReference type="KEGG" id="dia:Dtpsy_0372"/>
<evidence type="ECO:0000259" key="9">
    <source>
        <dbReference type="Pfam" id="PF14748"/>
    </source>
</evidence>
<dbReference type="Gene3D" id="1.10.3730.10">
    <property type="entry name" value="ProC C-terminal domain-like"/>
    <property type="match status" value="1"/>
</dbReference>
<dbReference type="EC" id="1.5.1.2" evidence="4 5"/>
<keyword evidence="3 4" id="KW-0560">Oxidoreductase</keyword>
<comment type="pathway">
    <text evidence="4 7">Amino-acid biosynthesis; L-proline biosynthesis; L-proline from L-glutamate 5-semialdehyde: step 1/1.</text>
</comment>
<dbReference type="Pfam" id="PF14748">
    <property type="entry name" value="P5CR_dimer"/>
    <property type="match status" value="1"/>
</dbReference>
<feature type="binding site" evidence="6">
    <location>
        <begin position="87"/>
        <end position="90"/>
    </location>
    <ligand>
        <name>NADP(+)</name>
        <dbReference type="ChEBI" id="CHEBI:58349"/>
    </ligand>
</feature>
<feature type="binding site" evidence="6">
    <location>
        <begin position="26"/>
        <end position="31"/>
    </location>
    <ligand>
        <name>NADP(+)</name>
        <dbReference type="ChEBI" id="CHEBI:58349"/>
    </ligand>
</feature>
<dbReference type="NCBIfam" id="TIGR00112">
    <property type="entry name" value="proC"/>
    <property type="match status" value="1"/>
</dbReference>
<dbReference type="Gene3D" id="3.40.50.720">
    <property type="entry name" value="NAD(P)-binding Rossmann-like Domain"/>
    <property type="match status" value="1"/>
</dbReference>
<comment type="subcellular location">
    <subcellularLocation>
        <location evidence="4">Cytoplasm</location>
    </subcellularLocation>
</comment>
<dbReference type="InterPro" id="IPR029036">
    <property type="entry name" value="P5CR_dimer"/>
</dbReference>
<evidence type="ECO:0000256" key="1">
    <source>
        <dbReference type="ARBA" id="ARBA00005525"/>
    </source>
</evidence>
<name>A0A9J9U9M4_ACIET</name>
<gene>
    <name evidence="4" type="primary">proC</name>
    <name evidence="10" type="ordered locus">Dtpsy_0372</name>
</gene>